<dbReference type="GO" id="GO:0005743">
    <property type="term" value="C:mitochondrial inner membrane"/>
    <property type="evidence" value="ECO:0007669"/>
    <property type="project" value="UniProtKB-SubCell"/>
</dbReference>
<comment type="caution">
    <text evidence="12">The sequence shown here is derived from an EMBL/GenBank/DDBJ whole genome shotgun (WGS) entry which is preliminary data.</text>
</comment>
<keyword evidence="9 10" id="KW-0456">Lyase</keyword>
<reference evidence="13" key="1">
    <citation type="journal article" date="2023" name="Commun. Biol.">
        <title>Genome analysis of Parmales, the sister group of diatoms, reveals the evolutionary specialization of diatoms from phago-mixotrophs to photoautotrophs.</title>
        <authorList>
            <person name="Ban H."/>
            <person name="Sato S."/>
            <person name="Yoshikawa S."/>
            <person name="Yamada K."/>
            <person name="Nakamura Y."/>
            <person name="Ichinomiya M."/>
            <person name="Sato N."/>
            <person name="Blanc-Mathieu R."/>
            <person name="Endo H."/>
            <person name="Kuwata A."/>
            <person name="Ogata H."/>
        </authorList>
    </citation>
    <scope>NUCLEOTIDE SEQUENCE [LARGE SCALE GENOMIC DNA]</scope>
</reference>
<keyword evidence="7 10" id="KW-0496">Mitochondrion</keyword>
<evidence type="ECO:0000256" key="9">
    <source>
        <dbReference type="ARBA" id="ARBA00023239"/>
    </source>
</evidence>
<dbReference type="PROSITE" id="PS00821">
    <property type="entry name" value="CYTO_HEME_LYASE_1"/>
    <property type="match status" value="1"/>
</dbReference>
<comment type="function">
    <text evidence="10">Lyase that catalyzes the covalent linking of the heme group to the cytochrome C apoprotein to produce the mature functional cytochrome.</text>
</comment>
<dbReference type="PANTHER" id="PTHR12743">
    <property type="entry name" value="CYTOCHROME C1 HEME LYASE"/>
    <property type="match status" value="1"/>
</dbReference>
<evidence type="ECO:0000256" key="3">
    <source>
        <dbReference type="ARBA" id="ARBA00022617"/>
    </source>
</evidence>
<dbReference type="InterPro" id="IPR000511">
    <property type="entry name" value="Holocyt_c/c1_synthase"/>
</dbReference>
<evidence type="ECO:0000256" key="1">
    <source>
        <dbReference type="ARBA" id="ARBA00004273"/>
    </source>
</evidence>
<evidence type="ECO:0000313" key="12">
    <source>
        <dbReference type="EMBL" id="GMI46966.1"/>
    </source>
</evidence>
<comment type="similarity">
    <text evidence="2 10">Belongs to the cytochrome c-type heme lyase family.</text>
</comment>
<dbReference type="PANTHER" id="PTHR12743:SF0">
    <property type="entry name" value="HOLOCYTOCHROME C-TYPE SYNTHASE"/>
    <property type="match status" value="1"/>
</dbReference>
<keyword evidence="6 10" id="KW-0408">Iron</keyword>
<keyword evidence="8 10" id="KW-0472">Membrane</keyword>
<keyword evidence="4 10" id="KW-0479">Metal-binding</keyword>
<comment type="subcellular location">
    <subcellularLocation>
        <location evidence="1 10">Mitochondrion inner membrane</location>
    </subcellularLocation>
</comment>
<evidence type="ECO:0000256" key="6">
    <source>
        <dbReference type="ARBA" id="ARBA00023004"/>
    </source>
</evidence>
<evidence type="ECO:0000256" key="5">
    <source>
        <dbReference type="ARBA" id="ARBA00022792"/>
    </source>
</evidence>
<evidence type="ECO:0000256" key="8">
    <source>
        <dbReference type="ARBA" id="ARBA00023136"/>
    </source>
</evidence>
<evidence type="ECO:0000256" key="7">
    <source>
        <dbReference type="ARBA" id="ARBA00023128"/>
    </source>
</evidence>
<dbReference type="GO" id="GO:0004408">
    <property type="term" value="F:holocytochrome-c synthase activity"/>
    <property type="evidence" value="ECO:0007669"/>
    <property type="project" value="UniProtKB-EC"/>
</dbReference>
<feature type="compositionally biased region" description="Polar residues" evidence="11">
    <location>
        <begin position="23"/>
        <end position="45"/>
    </location>
</feature>
<organism evidence="12 13">
    <name type="scientific">Triparma columacea</name>
    <dbReference type="NCBI Taxonomy" id="722753"/>
    <lineage>
        <taxon>Eukaryota</taxon>
        <taxon>Sar</taxon>
        <taxon>Stramenopiles</taxon>
        <taxon>Ochrophyta</taxon>
        <taxon>Bolidophyceae</taxon>
        <taxon>Parmales</taxon>
        <taxon>Triparmaceae</taxon>
        <taxon>Triparma</taxon>
    </lineage>
</organism>
<dbReference type="EMBL" id="BRYA01000321">
    <property type="protein sequence ID" value="GMI46966.1"/>
    <property type="molecule type" value="Genomic_DNA"/>
</dbReference>
<keyword evidence="5 10" id="KW-0999">Mitochondrion inner membrane</keyword>
<accession>A0A9W7GJK3</accession>
<dbReference type="EC" id="4.4.1.17" evidence="10"/>
<evidence type="ECO:0000256" key="11">
    <source>
        <dbReference type="SAM" id="MobiDB-lite"/>
    </source>
</evidence>
<dbReference type="OrthoDB" id="4243at2759"/>
<name>A0A9W7GJK3_9STRA</name>
<comment type="catalytic activity">
    <reaction evidence="10">
        <text>holo-[cytochrome c] = apo-[cytochrome c] + heme b</text>
        <dbReference type="Rhea" id="RHEA:22648"/>
        <dbReference type="Rhea" id="RHEA-COMP:10725"/>
        <dbReference type="Rhea" id="RHEA-COMP:10726"/>
        <dbReference type="ChEBI" id="CHEBI:29950"/>
        <dbReference type="ChEBI" id="CHEBI:60344"/>
        <dbReference type="ChEBI" id="CHEBI:83739"/>
        <dbReference type="EC" id="4.4.1.17"/>
    </reaction>
</comment>
<proteinExistence type="inferred from homology"/>
<evidence type="ECO:0000256" key="10">
    <source>
        <dbReference type="RuleBase" id="RU363130"/>
    </source>
</evidence>
<dbReference type="AlphaFoldDB" id="A0A9W7GJK3"/>
<keyword evidence="3 10" id="KW-0349">Heme</keyword>
<feature type="region of interest" description="Disordered" evidence="11">
    <location>
        <begin position="1"/>
        <end position="80"/>
    </location>
</feature>
<evidence type="ECO:0000256" key="2">
    <source>
        <dbReference type="ARBA" id="ARBA00007255"/>
    </source>
</evidence>
<protein>
    <recommendedName>
        <fullName evidence="10">Holocytochrome c-type synthase</fullName>
        <ecNumber evidence="10">4.4.1.17</ecNumber>
    </recommendedName>
</protein>
<sequence>MSKCPVKGSPAPVPNSIEEDANYRQTQQPDQTFPLHTTRVKSSIPRSDYMPSHQACPVINNDKSSPASSSSATADPSDNWIYPSEQQYFNAVTRKGWKNVKAEDVPMIVKIHNEVNERSWNKVLMWESIRGVLPPPSSPSPSPPTLSTFPLHPESTRIVTTPSPPTLVRFIGRPKDRSPKSYFMTGLGYELFDRHDWIVQRTRLPFFWEKPFLPADSLVKEEQRYVVDFYDSGSGNQGNQGSENNSIHVDVRPAFEGGGIGDRVWSWVTGQP</sequence>
<evidence type="ECO:0000256" key="4">
    <source>
        <dbReference type="ARBA" id="ARBA00022723"/>
    </source>
</evidence>
<gene>
    <name evidence="12" type="ORF">TrCOL_g1172</name>
</gene>
<feature type="compositionally biased region" description="Low complexity" evidence="11">
    <location>
        <begin position="64"/>
        <end position="78"/>
    </location>
</feature>
<dbReference type="Pfam" id="PF01265">
    <property type="entry name" value="Cyto_heme_lyase"/>
    <property type="match status" value="1"/>
</dbReference>
<keyword evidence="13" id="KW-1185">Reference proteome</keyword>
<dbReference type="GO" id="GO:0046872">
    <property type="term" value="F:metal ion binding"/>
    <property type="evidence" value="ECO:0007669"/>
    <property type="project" value="UniProtKB-KW"/>
</dbReference>
<evidence type="ECO:0000313" key="13">
    <source>
        <dbReference type="Proteomes" id="UP001165065"/>
    </source>
</evidence>
<dbReference type="Proteomes" id="UP001165065">
    <property type="component" value="Unassembled WGS sequence"/>
</dbReference>